<comment type="subcellular location">
    <subcellularLocation>
        <location evidence="1">Membrane</location>
        <topology evidence="1">Multi-pass membrane protein</topology>
    </subcellularLocation>
</comment>
<evidence type="ECO:0000256" key="3">
    <source>
        <dbReference type="ARBA" id="ARBA00022692"/>
    </source>
</evidence>
<name>A0A1Y1J9R7_PLAGO</name>
<dbReference type="InterPro" id="IPR051645">
    <property type="entry name" value="PER33/POM33_regulator"/>
</dbReference>
<keyword evidence="8" id="KW-1185">Reference proteome</keyword>
<dbReference type="OMA" id="CLSHPMV"/>
<accession>A0A1Y1J9R7</accession>
<evidence type="ECO:0000313" key="8">
    <source>
        <dbReference type="Proteomes" id="UP000195521"/>
    </source>
</evidence>
<feature type="transmembrane region" description="Helical" evidence="6">
    <location>
        <begin position="89"/>
        <end position="109"/>
    </location>
</feature>
<dbReference type="Pfam" id="PF03661">
    <property type="entry name" value="TMEM33_Pom33"/>
    <property type="match status" value="1"/>
</dbReference>
<dbReference type="EMBL" id="BDQF01000003">
    <property type="protein sequence ID" value="GAW79236.1"/>
    <property type="molecule type" value="Genomic_DNA"/>
</dbReference>
<dbReference type="GO" id="GO:0061024">
    <property type="term" value="P:membrane organization"/>
    <property type="evidence" value="ECO:0007669"/>
    <property type="project" value="TreeGrafter"/>
</dbReference>
<dbReference type="GeneID" id="39745940"/>
<comment type="similarity">
    <text evidence="2">Belongs to the PER33/POM33 family.</text>
</comment>
<dbReference type="GO" id="GO:0016020">
    <property type="term" value="C:membrane"/>
    <property type="evidence" value="ECO:0007669"/>
    <property type="project" value="UniProtKB-SubCell"/>
</dbReference>
<evidence type="ECO:0000256" key="4">
    <source>
        <dbReference type="ARBA" id="ARBA00022989"/>
    </source>
</evidence>
<keyword evidence="5 6" id="KW-0472">Membrane</keyword>
<feature type="transmembrane region" description="Helical" evidence="6">
    <location>
        <begin position="161"/>
        <end position="187"/>
    </location>
</feature>
<evidence type="ECO:0000256" key="5">
    <source>
        <dbReference type="ARBA" id="ARBA00023136"/>
    </source>
</evidence>
<proteinExistence type="inferred from homology"/>
<dbReference type="GO" id="GO:0071786">
    <property type="term" value="P:endoplasmic reticulum tubular network organization"/>
    <property type="evidence" value="ECO:0007669"/>
    <property type="project" value="TreeGrafter"/>
</dbReference>
<dbReference type="PANTHER" id="PTHR12703:SF4">
    <property type="entry name" value="TRANSMEMBRANE PROTEIN 33"/>
    <property type="match status" value="1"/>
</dbReference>
<dbReference type="InterPro" id="IPR005344">
    <property type="entry name" value="TMEM33/Pom33"/>
</dbReference>
<comment type="caution">
    <text evidence="7">The sequence shown here is derived from an EMBL/GenBank/DDBJ whole genome shotgun (WGS) entry which is preliminary data.</text>
</comment>
<feature type="transmembrane region" description="Helical" evidence="6">
    <location>
        <begin position="121"/>
        <end position="141"/>
    </location>
</feature>
<dbReference type="OrthoDB" id="306953at2759"/>
<dbReference type="RefSeq" id="XP_028541825.1">
    <property type="nucleotide sequence ID" value="XM_028686024.1"/>
</dbReference>
<keyword evidence="3 6" id="KW-0812">Transmembrane</keyword>
<dbReference type="PANTHER" id="PTHR12703">
    <property type="entry name" value="TRANSMEMBRANE PROTEIN 33"/>
    <property type="match status" value="1"/>
</dbReference>
<reference evidence="8" key="1">
    <citation type="submission" date="2017-04" db="EMBL/GenBank/DDBJ databases">
        <title>Plasmodium gonderi genome.</title>
        <authorList>
            <person name="Arisue N."/>
            <person name="Honma H."/>
            <person name="Kawai S."/>
            <person name="Tougan T."/>
            <person name="Tanabe K."/>
            <person name="Horii T."/>
        </authorList>
    </citation>
    <scope>NUCLEOTIDE SEQUENCE [LARGE SCALE GENOMIC DNA]</scope>
    <source>
        <strain evidence="8">ATCC 30045</strain>
    </source>
</reference>
<dbReference type="AlphaFoldDB" id="A0A1Y1J9R7"/>
<evidence type="ECO:0000256" key="2">
    <source>
        <dbReference type="ARBA" id="ARBA00007322"/>
    </source>
</evidence>
<gene>
    <name evidence="7" type="ORF">PGO_030360</name>
</gene>
<protein>
    <submittedName>
        <fullName evidence="7">Secy-independent transporter protein</fullName>
    </submittedName>
</protein>
<evidence type="ECO:0000256" key="1">
    <source>
        <dbReference type="ARBA" id="ARBA00004141"/>
    </source>
</evidence>
<keyword evidence="4 6" id="KW-1133">Transmembrane helix</keyword>
<evidence type="ECO:0000313" key="7">
    <source>
        <dbReference type="EMBL" id="GAW79236.1"/>
    </source>
</evidence>
<dbReference type="Proteomes" id="UP000195521">
    <property type="component" value="Unassembled WGS sequence"/>
</dbReference>
<organism evidence="7 8">
    <name type="scientific">Plasmodium gonderi</name>
    <dbReference type="NCBI Taxonomy" id="77519"/>
    <lineage>
        <taxon>Eukaryota</taxon>
        <taxon>Sar</taxon>
        <taxon>Alveolata</taxon>
        <taxon>Apicomplexa</taxon>
        <taxon>Aconoidasida</taxon>
        <taxon>Haemosporida</taxon>
        <taxon>Plasmodiidae</taxon>
        <taxon>Plasmodium</taxon>
        <taxon>Plasmodium (Plasmodium)</taxon>
    </lineage>
</organism>
<sequence>MKNLTEAEQKFQNHDWVNDKKWKQYLTNLYPSPSIHHIEKYKRKYFQKNIDKNLDINQSYSNDNVKEEKPQYPNFQGNNNKSYNYNGHVPLVTFFYSIFVLCISLFYFITLSLNLSLYKKMGTFISLSYFFAFLSFLYMDYKTQKQNFSIVQFFSSEKGQYLSYSMILFFIKDAVLIFLPIFFTLLINSYLMYKQIKPICPPTIQRNYYVNKVVSYFDHTIGKVYMMRASIEIYNLVFIIICLFLKRATVLNLIIYLHFFKLKYSSSDSYFHACYAKNGEIIRQCLSHPMVPKSFLNAFNKVSYYFNAYLNYRRQ</sequence>
<dbReference type="GO" id="GO:0005783">
    <property type="term" value="C:endoplasmic reticulum"/>
    <property type="evidence" value="ECO:0007669"/>
    <property type="project" value="TreeGrafter"/>
</dbReference>
<feature type="transmembrane region" description="Helical" evidence="6">
    <location>
        <begin position="233"/>
        <end position="259"/>
    </location>
</feature>
<evidence type="ECO:0000256" key="6">
    <source>
        <dbReference type="SAM" id="Phobius"/>
    </source>
</evidence>